<evidence type="ECO:0000259" key="14">
    <source>
        <dbReference type="PROSITE" id="PS50125"/>
    </source>
</evidence>
<evidence type="ECO:0000259" key="15">
    <source>
        <dbReference type="PROSITE" id="PS50200"/>
    </source>
</evidence>
<reference evidence="17" key="1">
    <citation type="submission" date="2023-03" db="EMBL/GenBank/DDBJ databases">
        <title>Mating type loci evolution in Malassezia.</title>
        <authorList>
            <person name="Coelho M.A."/>
        </authorList>
    </citation>
    <scope>NUCLEOTIDE SEQUENCE</scope>
    <source>
        <strain evidence="17">CBS 14135</strain>
    </source>
</reference>
<dbReference type="PROSITE" id="PS50200">
    <property type="entry name" value="RA"/>
    <property type="match status" value="1"/>
</dbReference>
<evidence type="ECO:0000256" key="13">
    <source>
        <dbReference type="SAM" id="MobiDB-lite"/>
    </source>
</evidence>
<keyword evidence="10 17" id="KW-0456">Lyase</keyword>
<dbReference type="InterPro" id="IPR050216">
    <property type="entry name" value="LRR_domain-containing"/>
</dbReference>
<keyword evidence="18" id="KW-1185">Reference proteome</keyword>
<dbReference type="PROSITE" id="PS51746">
    <property type="entry name" value="PPM_2"/>
    <property type="match status" value="1"/>
</dbReference>
<dbReference type="InterPro" id="IPR001932">
    <property type="entry name" value="PPM-type_phosphatase-like_dom"/>
</dbReference>
<dbReference type="InterPro" id="IPR036457">
    <property type="entry name" value="PPM-type-like_dom_sf"/>
</dbReference>
<dbReference type="SUPFAM" id="SSF52058">
    <property type="entry name" value="L domain-like"/>
    <property type="match status" value="2"/>
</dbReference>
<dbReference type="InterPro" id="IPR029787">
    <property type="entry name" value="Nucleotide_cyclase"/>
</dbReference>
<dbReference type="GO" id="GO:0006171">
    <property type="term" value="P:cAMP biosynthetic process"/>
    <property type="evidence" value="ECO:0007669"/>
    <property type="project" value="UniProtKB-KW"/>
</dbReference>
<proteinExistence type="inferred from homology"/>
<dbReference type="PANTHER" id="PTHR48051:SF1">
    <property type="entry name" value="RAS SUPPRESSOR PROTEIN 1"/>
    <property type="match status" value="1"/>
</dbReference>
<accession>A0AAF0DTS4</accession>
<dbReference type="Pfam" id="PF23010">
    <property type="entry name" value="RA_3"/>
    <property type="match status" value="1"/>
</dbReference>
<dbReference type="CDD" id="cd07302">
    <property type="entry name" value="CHD"/>
    <property type="match status" value="1"/>
</dbReference>
<keyword evidence="5" id="KW-0433">Leucine-rich repeat</keyword>
<evidence type="ECO:0000256" key="8">
    <source>
        <dbReference type="ARBA" id="ARBA00022842"/>
    </source>
</evidence>
<dbReference type="Proteomes" id="UP001216638">
    <property type="component" value="Chromosome 2"/>
</dbReference>
<dbReference type="Pfam" id="PF00211">
    <property type="entry name" value="Guanylate_cyc"/>
    <property type="match status" value="1"/>
</dbReference>
<feature type="domain" description="PPM-type phosphatase" evidence="16">
    <location>
        <begin position="1293"/>
        <end position="1608"/>
    </location>
</feature>
<feature type="compositionally biased region" description="Pro residues" evidence="13">
    <location>
        <begin position="1"/>
        <end position="10"/>
    </location>
</feature>
<dbReference type="GO" id="GO:0046872">
    <property type="term" value="F:metal ion binding"/>
    <property type="evidence" value="ECO:0007669"/>
    <property type="project" value="UniProtKB-KW"/>
</dbReference>
<organism evidence="17 18">
    <name type="scientific">Malassezia brasiliensis</name>
    <dbReference type="NCBI Taxonomy" id="1821822"/>
    <lineage>
        <taxon>Eukaryota</taxon>
        <taxon>Fungi</taxon>
        <taxon>Dikarya</taxon>
        <taxon>Basidiomycota</taxon>
        <taxon>Ustilaginomycotina</taxon>
        <taxon>Malasseziomycetes</taxon>
        <taxon>Malasseziales</taxon>
        <taxon>Malasseziaceae</taxon>
        <taxon>Malassezia</taxon>
    </lineage>
</organism>
<dbReference type="Gene3D" id="3.30.70.1230">
    <property type="entry name" value="Nucleotide cyclase"/>
    <property type="match status" value="1"/>
</dbReference>
<evidence type="ECO:0000256" key="3">
    <source>
        <dbReference type="ARBA" id="ARBA00012201"/>
    </source>
</evidence>
<dbReference type="InterPro" id="IPR001054">
    <property type="entry name" value="A/G_cyclase"/>
</dbReference>
<feature type="region of interest" description="Disordered" evidence="13">
    <location>
        <begin position="199"/>
        <end position="258"/>
    </location>
</feature>
<dbReference type="CDD" id="cd17214">
    <property type="entry name" value="RA_CYR1_like"/>
    <property type="match status" value="1"/>
</dbReference>
<dbReference type="EMBL" id="CP119952">
    <property type="protein sequence ID" value="WFC95571.1"/>
    <property type="molecule type" value="Genomic_DNA"/>
</dbReference>
<dbReference type="CDD" id="cd00143">
    <property type="entry name" value="PP2Cc"/>
    <property type="match status" value="1"/>
</dbReference>
<feature type="compositionally biased region" description="Basic and acidic residues" evidence="13">
    <location>
        <begin position="106"/>
        <end position="119"/>
    </location>
</feature>
<protein>
    <recommendedName>
        <fullName evidence="4">Adenylate cyclase</fullName>
        <ecNumber evidence="3">4.6.1.1</ecNumber>
    </recommendedName>
    <alternativeName>
        <fullName evidence="11">ATP pyrophosphate-lyase</fullName>
    </alternativeName>
    <alternativeName>
        <fullName evidence="12">Adenylyl cyclase</fullName>
    </alternativeName>
</protein>
<evidence type="ECO:0000256" key="9">
    <source>
        <dbReference type="ARBA" id="ARBA00022998"/>
    </source>
</evidence>
<dbReference type="SMART" id="SM00044">
    <property type="entry name" value="CYCc"/>
    <property type="match status" value="1"/>
</dbReference>
<dbReference type="InterPro" id="IPR001611">
    <property type="entry name" value="Leu-rich_rpt"/>
</dbReference>
<comment type="similarity">
    <text evidence="2">Belongs to the adenylyl cyclase class-3 family.</text>
</comment>
<evidence type="ECO:0000313" key="18">
    <source>
        <dbReference type="Proteomes" id="UP001216638"/>
    </source>
</evidence>
<dbReference type="EC" id="4.6.1.1" evidence="3"/>
<feature type="compositionally biased region" description="Polar residues" evidence="13">
    <location>
        <begin position="28"/>
        <end position="42"/>
    </location>
</feature>
<name>A0AAF0DTS4_9BASI</name>
<evidence type="ECO:0000256" key="7">
    <source>
        <dbReference type="ARBA" id="ARBA00022737"/>
    </source>
</evidence>
<dbReference type="SUPFAM" id="SSF55073">
    <property type="entry name" value="Nucleotide cyclase"/>
    <property type="match status" value="1"/>
</dbReference>
<sequence>MDEPPRPPAAPRADAGIIEQRVARTMDDGQSLQDITPWQAPQSDAPALPDTPGRDAGGSGSKSRSLNPLHLFRASSLRRGKVQGTSGEPEGSERKWRPFRVSSSARDADTRSIDSERGASARRRRTWLHPRSAANDDELLAPSPKSLSRIASRESSVADIDAPGAAPTPTPALGVALDTNFDRLDDIVDMRRARMVPYEQSISPTQTDLSPSRTGSPTLLVTHSPRLPSRWSTDSDTPRVVYSRRSSSSQHNSGAGPDVWEWRMRNALGADADRRESVGSYMTIDSLRSDASHMRTDEMRPAPAIANAVPRLRADVSHSTWAAPDSWAVRPQDEAQSSLRNVAGEYVDGDDDANGTGSGRHGTERRDPDSLMPTSIIVYDHHRSETPSSPGSQTPSGPAWADEPHRRSWLFPGRRSSKLDALLAPELATSSHTRTRSADDTTWTSIEDPMSRPHSHAHTHTHTHPHAHTHAHAHNHAHAHAHTRTHAHAHATPSPPRQLHPSTHGHAHHAARRIHRHVVHSSHLPFRRFVRRAEASARSEPVHDADVEVPTPRATAWHFSTRRRGETAAIEADATPVPVHHPEPLAETAVPLHAGHANCFLRIYLQDDTFLCISCALETTVAEVVYVLVRTVGVGDAHGYGLFLYEKGADRPLIASERPARILRRRLVQAGYNETDRLDLLGGEDMSYLLRFVFRPDRTRMLQDPALDAQEQTYKHLNLQSMHLTLIPVLLYKHADWIVSLDLSMNPLTDLPLDFVQRCTHLRMLRLSALALKTVPQSVASATTLTHLDVSTNRIAELAHIALDALPELKGLRMLNNRLAQLPPYTPQLTALTTLNLSNNRFDTFPVALCAVPHLRDLDLSFNTIAEIPAEIAQLTQLERLVLMGNKLSRVPDALLALQALHTLDVRNTNIHYLGRVLALPRLTTVLASRNCLTTLDSEVGGALRTLDLAHNPLSRAQLVAPSATTLTQLDLSHANLARLSESLFGSLPALTHLTLDHNQFASLPPLDALGALEHLSCAANALTHLPDSIGTLRALQRLDVQNNNLRALPASVWQCASLYSINASSNVLEAFPAPPPAPAAEAGAARANPLRYSLVLLRLADNRLTDEVFSVLALLSELEVLNLSMNDLYEVPSGALPHLTELRELYLSGNKLSSLPADDLERLERLCVLYINGNKLTTLPAEIGRLKQLRALDVGNNILKYNIANWHYDWNWNANPELRYLNLSGNQRFEIKPQPGAALCGDTRERHLADFLRLRHLRLLGLMEVTMTHQPLPDENDDRRIRTTLSQVNAMPYGIADTLGTSDTLHVFDVVLSHYRQSDHEALFGLVEGHEVSMRAGSHTARFVAQHCGCMLADELQRVQAPRVTHAAQAAAPAEAVHAALRRAFLQLDQAYASHVLALDVGKDGAPSASTQAANVTAASNAAAAASGAGPQEMFWGWPAATPSVHKSLWEAGASAILVYQRGRHLYIANVGDALAVLSRGGGSIRVLGTQHDPLDRDETQRIRNAEGWVSLRGYVNDKLHVARAFGHFQLTPIVSACPSVMCVELTDADELVIVANAELWRYLPYQMAVDIARMDRDNPRQASERLRDIAISYGATRHIAVMVVAVSALFHEPHVNNTQSLLLQRMQEVSKKTARRSRADNDSTLARLEREVLPPIGQVALVFTDIKHSTLLWETNPGMQAAIRLHNLLLRRQLRSIGGYEAKTEGDAFMVSFPTVTSALLWCFTVQLRLLTADWPQEILDSDDGFPVYDEDGTLLYRGLSVRMGIHWGYPVCEVDPVNNRMDYFGPMVNRAARISNAADGGQILVSHDVVTELESLLKKYEGMELSPTDTTAPAADPVPRDVVFLRRLGLGIISVGERRLKGIEIPERLSLAYPKQLSGRYRFMSNVRASDATLLMYEPTYHVLDIEQVKQLGLVCLRLEALTSGVCLPTVDIPEPSEGHSLMQMHSVPSHPERNRIVEQLVARNPELLIIAVREDTTDAELMHVFLQLVTRICNSITALSVQHVYSSMRSELGELAQWLRPM</sequence>
<evidence type="ECO:0000256" key="6">
    <source>
        <dbReference type="ARBA" id="ARBA00022723"/>
    </source>
</evidence>
<feature type="compositionally biased region" description="Low complexity" evidence="13">
    <location>
        <begin position="162"/>
        <end position="173"/>
    </location>
</feature>
<evidence type="ECO:0000256" key="4">
    <source>
        <dbReference type="ARBA" id="ARBA00021420"/>
    </source>
</evidence>
<evidence type="ECO:0000256" key="10">
    <source>
        <dbReference type="ARBA" id="ARBA00023239"/>
    </source>
</evidence>
<evidence type="ECO:0000256" key="5">
    <source>
        <dbReference type="ARBA" id="ARBA00022614"/>
    </source>
</evidence>
<evidence type="ECO:0000256" key="12">
    <source>
        <dbReference type="ARBA" id="ARBA00032637"/>
    </source>
</evidence>
<evidence type="ECO:0000313" key="17">
    <source>
        <dbReference type="EMBL" id="WFC95571.1"/>
    </source>
</evidence>
<dbReference type="SMART" id="SM00369">
    <property type="entry name" value="LRR_TYP"/>
    <property type="match status" value="13"/>
</dbReference>
<keyword evidence="7" id="KW-0677">Repeat</keyword>
<dbReference type="GO" id="GO:0004016">
    <property type="term" value="F:adenylate cyclase activity"/>
    <property type="evidence" value="ECO:0007669"/>
    <property type="project" value="UniProtKB-EC"/>
</dbReference>
<dbReference type="Gene3D" id="3.60.40.10">
    <property type="entry name" value="PPM-type phosphatase domain"/>
    <property type="match status" value="1"/>
</dbReference>
<evidence type="ECO:0000256" key="11">
    <source>
        <dbReference type="ARBA" id="ARBA00032597"/>
    </source>
</evidence>
<dbReference type="Pfam" id="PF13855">
    <property type="entry name" value="LRR_8"/>
    <property type="match status" value="3"/>
</dbReference>
<dbReference type="PROSITE" id="PS51450">
    <property type="entry name" value="LRR"/>
    <property type="match status" value="3"/>
</dbReference>
<feature type="region of interest" description="Disordered" evidence="13">
    <location>
        <begin position="1"/>
        <end position="173"/>
    </location>
</feature>
<feature type="compositionally biased region" description="Low complexity" evidence="13">
    <location>
        <begin position="386"/>
        <end position="398"/>
    </location>
</feature>
<dbReference type="InterPro" id="IPR032675">
    <property type="entry name" value="LRR_dom_sf"/>
</dbReference>
<dbReference type="GO" id="GO:0035556">
    <property type="term" value="P:intracellular signal transduction"/>
    <property type="evidence" value="ECO:0007669"/>
    <property type="project" value="InterPro"/>
</dbReference>
<evidence type="ECO:0000256" key="1">
    <source>
        <dbReference type="ARBA" id="ARBA00001593"/>
    </source>
</evidence>
<keyword evidence="6" id="KW-0479">Metal-binding</keyword>
<dbReference type="SMART" id="SM00332">
    <property type="entry name" value="PP2Cc"/>
    <property type="match status" value="1"/>
</dbReference>
<dbReference type="PROSITE" id="PS50125">
    <property type="entry name" value="GUANYLATE_CYCLASE_2"/>
    <property type="match status" value="1"/>
</dbReference>
<keyword evidence="8" id="KW-0460">Magnesium</keyword>
<dbReference type="InterPro" id="IPR055071">
    <property type="entry name" value="RA_PHLPP-like"/>
</dbReference>
<dbReference type="GO" id="GO:0005737">
    <property type="term" value="C:cytoplasm"/>
    <property type="evidence" value="ECO:0007669"/>
    <property type="project" value="TreeGrafter"/>
</dbReference>
<dbReference type="InterPro" id="IPR003591">
    <property type="entry name" value="Leu-rich_rpt_typical-subtyp"/>
</dbReference>
<comment type="catalytic activity">
    <reaction evidence="1">
        <text>ATP = 3',5'-cyclic AMP + diphosphate</text>
        <dbReference type="Rhea" id="RHEA:15389"/>
        <dbReference type="ChEBI" id="CHEBI:30616"/>
        <dbReference type="ChEBI" id="CHEBI:33019"/>
        <dbReference type="ChEBI" id="CHEBI:58165"/>
        <dbReference type="EC" id="4.6.1.1"/>
    </reaction>
</comment>
<feature type="region of interest" description="Disordered" evidence="13">
    <location>
        <begin position="425"/>
        <end position="512"/>
    </location>
</feature>
<feature type="domain" description="Ras-associating" evidence="15">
    <location>
        <begin position="597"/>
        <end position="699"/>
    </location>
</feature>
<feature type="compositionally biased region" description="Basic residues" evidence="13">
    <location>
        <begin position="503"/>
        <end position="512"/>
    </location>
</feature>
<dbReference type="Pfam" id="PF00481">
    <property type="entry name" value="PP2C"/>
    <property type="match status" value="1"/>
</dbReference>
<feature type="region of interest" description="Disordered" evidence="13">
    <location>
        <begin position="344"/>
        <end position="405"/>
    </location>
</feature>
<dbReference type="PANTHER" id="PTHR48051">
    <property type="match status" value="1"/>
</dbReference>
<gene>
    <name evidence="17" type="primary">CYR1_2</name>
    <name evidence="17" type="ORF">MBRA1_002221</name>
</gene>
<feature type="domain" description="Guanylate cyclase" evidence="14">
    <location>
        <begin position="1662"/>
        <end position="1798"/>
    </location>
</feature>
<feature type="compositionally biased region" description="Polar residues" evidence="13">
    <location>
        <begin position="200"/>
        <end position="221"/>
    </location>
</feature>
<evidence type="ECO:0000256" key="2">
    <source>
        <dbReference type="ARBA" id="ARBA00005381"/>
    </source>
</evidence>
<feature type="compositionally biased region" description="Basic residues" evidence="13">
    <location>
        <begin position="453"/>
        <end position="489"/>
    </location>
</feature>
<dbReference type="Gene3D" id="3.80.10.10">
    <property type="entry name" value="Ribonuclease Inhibitor"/>
    <property type="match status" value="4"/>
</dbReference>
<keyword evidence="9" id="KW-0115">cAMP biosynthesis</keyword>
<dbReference type="SUPFAM" id="SSF81606">
    <property type="entry name" value="PP2C-like"/>
    <property type="match status" value="1"/>
</dbReference>
<dbReference type="InterPro" id="IPR000159">
    <property type="entry name" value="RA_dom"/>
</dbReference>
<evidence type="ECO:0000259" key="16">
    <source>
        <dbReference type="PROSITE" id="PS51746"/>
    </source>
</evidence>
<dbReference type="SMART" id="SM00364">
    <property type="entry name" value="LRR_BAC"/>
    <property type="match status" value="9"/>
</dbReference>